<gene>
    <name evidence="1" type="ORF">AVDCRST_MAG22-913</name>
</gene>
<proteinExistence type="predicted"/>
<feature type="non-terminal residue" evidence="1">
    <location>
        <position position="1"/>
    </location>
</feature>
<protein>
    <submittedName>
        <fullName evidence="1">Uncharacterized protein</fullName>
    </submittedName>
</protein>
<dbReference type="AlphaFoldDB" id="A0A6J4NZ57"/>
<evidence type="ECO:0000313" key="1">
    <source>
        <dbReference type="EMBL" id="CAA9396521.1"/>
    </source>
</evidence>
<accession>A0A6J4NZ57</accession>
<sequence length="56" mass="6512">WESCCSSSSPLRLLSESGCSATACLYSGPILSRRCRMSQTRYQRRTIKRRRLRCRP</sequence>
<reference evidence="1" key="1">
    <citation type="submission" date="2020-02" db="EMBL/GenBank/DDBJ databases">
        <authorList>
            <person name="Meier V. D."/>
        </authorList>
    </citation>
    <scope>NUCLEOTIDE SEQUENCE</scope>
    <source>
        <strain evidence="1">AVDCRST_MAG22</strain>
    </source>
</reference>
<feature type="non-terminal residue" evidence="1">
    <location>
        <position position="56"/>
    </location>
</feature>
<name>A0A6J4NZ57_9ACTN</name>
<organism evidence="1">
    <name type="scientific">uncultured Rubrobacteraceae bacterium</name>
    <dbReference type="NCBI Taxonomy" id="349277"/>
    <lineage>
        <taxon>Bacteria</taxon>
        <taxon>Bacillati</taxon>
        <taxon>Actinomycetota</taxon>
        <taxon>Rubrobacteria</taxon>
        <taxon>Rubrobacterales</taxon>
        <taxon>Rubrobacteraceae</taxon>
        <taxon>environmental samples</taxon>
    </lineage>
</organism>
<dbReference type="EMBL" id="CADCUV010000043">
    <property type="protein sequence ID" value="CAA9396521.1"/>
    <property type="molecule type" value="Genomic_DNA"/>
</dbReference>